<gene>
    <name evidence="7" type="ORF">ECB94_20565</name>
</gene>
<keyword evidence="3" id="KW-0677">Repeat</keyword>
<dbReference type="SMART" id="SM01266">
    <property type="entry name" value="Mac"/>
    <property type="match status" value="1"/>
</dbReference>
<evidence type="ECO:0000256" key="2">
    <source>
        <dbReference type="ARBA" id="ARBA00022679"/>
    </source>
</evidence>
<feature type="domain" description="Maltose/galactoside acetyltransferase" evidence="6">
    <location>
        <begin position="4"/>
        <end position="58"/>
    </location>
</feature>
<evidence type="ECO:0000256" key="5">
    <source>
        <dbReference type="RuleBase" id="RU367021"/>
    </source>
</evidence>
<dbReference type="Pfam" id="PF12464">
    <property type="entry name" value="Mac"/>
    <property type="match status" value="1"/>
</dbReference>
<dbReference type="AlphaFoldDB" id="A0A3G4VHK6"/>
<dbReference type="Proteomes" id="UP000279760">
    <property type="component" value="Chromosome 2"/>
</dbReference>
<proteinExistence type="inferred from homology"/>
<dbReference type="InterPro" id="IPR011004">
    <property type="entry name" value="Trimer_LpxA-like_sf"/>
</dbReference>
<dbReference type="SUPFAM" id="SSF51161">
    <property type="entry name" value="Trimeric LpxA-like enzymes"/>
    <property type="match status" value="1"/>
</dbReference>
<evidence type="ECO:0000313" key="8">
    <source>
        <dbReference type="Proteomes" id="UP000279760"/>
    </source>
</evidence>
<dbReference type="Pfam" id="PF14602">
    <property type="entry name" value="Hexapep_2"/>
    <property type="match status" value="2"/>
</dbReference>
<evidence type="ECO:0000256" key="4">
    <source>
        <dbReference type="ARBA" id="ARBA00023315"/>
    </source>
</evidence>
<evidence type="ECO:0000256" key="3">
    <source>
        <dbReference type="ARBA" id="ARBA00022737"/>
    </source>
</evidence>
<keyword evidence="2 5" id="KW-0808">Transferase</keyword>
<dbReference type="InterPro" id="IPR024688">
    <property type="entry name" value="Mac_dom"/>
</dbReference>
<dbReference type="RefSeq" id="WP_031493768.1">
    <property type="nucleotide sequence ID" value="NZ_CP033578.1"/>
</dbReference>
<reference evidence="7 8" key="1">
    <citation type="submission" date="2018-11" db="EMBL/GenBank/DDBJ databases">
        <title>Complete Genome Sequence of Vbrio mediterranei 117-T6: a Potential Pathogen Bacteria Isolated from the Conchocelis of Pyropia.</title>
        <authorList>
            <person name="Liu Q."/>
        </authorList>
    </citation>
    <scope>NUCLEOTIDE SEQUENCE [LARGE SCALE GENOMIC DNA]</scope>
    <source>
        <strain evidence="7 8">117-T6</strain>
    </source>
</reference>
<comment type="similarity">
    <text evidence="1 5">Belongs to the transferase hexapeptide repeat family.</text>
</comment>
<name>A0A3G4VHK6_9VIBR</name>
<dbReference type="CDD" id="cd03357">
    <property type="entry name" value="LbH_MAT_GAT"/>
    <property type="match status" value="1"/>
</dbReference>
<dbReference type="PANTHER" id="PTHR43017">
    <property type="entry name" value="GALACTOSIDE O-ACETYLTRANSFERASE"/>
    <property type="match status" value="1"/>
</dbReference>
<dbReference type="Gene3D" id="2.160.10.10">
    <property type="entry name" value="Hexapeptide repeat proteins"/>
    <property type="match status" value="1"/>
</dbReference>
<dbReference type="EMBL" id="CP033578">
    <property type="protein sequence ID" value="AYV23679.1"/>
    <property type="molecule type" value="Genomic_DNA"/>
</dbReference>
<protein>
    <recommendedName>
        <fullName evidence="5">Acetyltransferase</fullName>
        <ecNumber evidence="5">2.3.1.-</ecNumber>
    </recommendedName>
</protein>
<evidence type="ECO:0000259" key="6">
    <source>
        <dbReference type="SMART" id="SM01266"/>
    </source>
</evidence>
<dbReference type="PANTHER" id="PTHR43017:SF1">
    <property type="entry name" value="ACETYLTRANSFERASE YJL218W-RELATED"/>
    <property type="match status" value="1"/>
</dbReference>
<dbReference type="FunFam" id="2.160.10.10:FF:000008">
    <property type="entry name" value="Maltose O-acetyltransferase"/>
    <property type="match status" value="1"/>
</dbReference>
<organism evidence="7 8">
    <name type="scientific">Vibrio mediterranei</name>
    <dbReference type="NCBI Taxonomy" id="689"/>
    <lineage>
        <taxon>Bacteria</taxon>
        <taxon>Pseudomonadati</taxon>
        <taxon>Pseudomonadota</taxon>
        <taxon>Gammaproteobacteria</taxon>
        <taxon>Vibrionales</taxon>
        <taxon>Vibrionaceae</taxon>
        <taxon>Vibrio</taxon>
    </lineage>
</organism>
<keyword evidence="4 5" id="KW-0012">Acyltransferase</keyword>
<sequence>MTEREKMLAGLHYDPSEHTLATLRTAARDLTEQYNRTSRHQNNDRKQLLQQLFGTIGGEIKIEPNFHCDYGKNIHVGTNFYMNFGCVILDCAEVRIGDNCFIGPQVGLYTACHPLDPTTRNTGIEFAKPITIGDNCWIGGHATINPGVIIGNNVVVASGAVVTKSFADNVVIGGNPAHIIKHLEIEEA</sequence>
<dbReference type="InterPro" id="IPR001451">
    <property type="entry name" value="Hexapep"/>
</dbReference>
<dbReference type="EC" id="2.3.1.-" evidence="5"/>
<evidence type="ECO:0000313" key="7">
    <source>
        <dbReference type="EMBL" id="AYV23679.1"/>
    </source>
</evidence>
<dbReference type="InterPro" id="IPR039369">
    <property type="entry name" value="LacA-like"/>
</dbReference>
<evidence type="ECO:0000256" key="1">
    <source>
        <dbReference type="ARBA" id="ARBA00007274"/>
    </source>
</evidence>
<dbReference type="GO" id="GO:0008870">
    <property type="term" value="F:galactoside O-acetyltransferase activity"/>
    <property type="evidence" value="ECO:0007669"/>
    <property type="project" value="TreeGrafter"/>
</dbReference>
<accession>A0A3G4VHK6</accession>